<dbReference type="OrthoDB" id="7059566at2"/>
<dbReference type="KEGG" id="pspi:PS2015_1784"/>
<name>A0A0S2KEQ3_9GAMM</name>
<accession>A0A0S2KEQ3</accession>
<dbReference type="EMBL" id="CP013189">
    <property type="protein sequence ID" value="ALO46434.1"/>
    <property type="molecule type" value="Genomic_DNA"/>
</dbReference>
<feature type="chain" id="PRO_5006601714" evidence="1">
    <location>
        <begin position="29"/>
        <end position="378"/>
    </location>
</feature>
<dbReference type="STRING" id="1249552.PS2015_1784"/>
<evidence type="ECO:0000256" key="1">
    <source>
        <dbReference type="SAM" id="SignalP"/>
    </source>
</evidence>
<sequence precursor="true">MTDTRFRCIQSAAVAALLTFSIAPTTHAQQPTGWISNGHVSAYTLKPGEFELSGSALQVNDTIDFLNLRDDLLSGNSRLIDNSGDLSGTRGELRLGVWKGLELFYSRQQQDMTLKINPSSRANIIDLDDQLETTSTRWGARFVVFESGSNRQDRASSSLALQISRSENNSKAFGGFLQELRFNANVVVTLDPPQYFSMDRLADDGWQSRLIYSTALGSNTTLSAWVGYGESDASSGTSTEIDNSTIQDAFLQTFDLSEKQYLAGFNLNFQQIPRLPVQLGYEYLNISNRDQNIVSSNSSLLPSFLRGGNLADSATSNHTAYGTVSWWATPHLYASLSGKVFRNQFVGIMPHFNNPLSASFSDTLYGFVELKLGFKFIR</sequence>
<organism evidence="2 3">
    <name type="scientific">Pseudohongiella spirulinae</name>
    <dbReference type="NCBI Taxonomy" id="1249552"/>
    <lineage>
        <taxon>Bacteria</taxon>
        <taxon>Pseudomonadati</taxon>
        <taxon>Pseudomonadota</taxon>
        <taxon>Gammaproteobacteria</taxon>
        <taxon>Pseudomonadales</taxon>
        <taxon>Pseudohongiellaceae</taxon>
        <taxon>Pseudohongiella</taxon>
    </lineage>
</organism>
<dbReference type="Proteomes" id="UP000065641">
    <property type="component" value="Chromosome"/>
</dbReference>
<evidence type="ECO:0000313" key="3">
    <source>
        <dbReference type="Proteomes" id="UP000065641"/>
    </source>
</evidence>
<feature type="signal peptide" evidence="1">
    <location>
        <begin position="1"/>
        <end position="28"/>
    </location>
</feature>
<protein>
    <submittedName>
        <fullName evidence="2">Uncharacterized protein</fullName>
    </submittedName>
</protein>
<gene>
    <name evidence="2" type="ORF">PS2015_1784</name>
</gene>
<keyword evidence="3" id="KW-1185">Reference proteome</keyword>
<dbReference type="AlphaFoldDB" id="A0A0S2KEQ3"/>
<evidence type="ECO:0000313" key="2">
    <source>
        <dbReference type="EMBL" id="ALO46434.1"/>
    </source>
</evidence>
<proteinExistence type="predicted"/>
<dbReference type="RefSeq" id="WP_058021872.1">
    <property type="nucleotide sequence ID" value="NZ_CP013189.1"/>
</dbReference>
<keyword evidence="1" id="KW-0732">Signal</keyword>
<reference evidence="2 3" key="1">
    <citation type="submission" date="2015-11" db="EMBL/GenBank/DDBJ databases">
        <authorList>
            <person name="Zhang Y."/>
            <person name="Guo Z."/>
        </authorList>
    </citation>
    <scope>NUCLEOTIDE SEQUENCE [LARGE SCALE GENOMIC DNA]</scope>
    <source>
        <strain evidence="2 3">KCTC 32221</strain>
    </source>
</reference>